<feature type="compositionally biased region" description="Low complexity" evidence="1">
    <location>
        <begin position="568"/>
        <end position="584"/>
    </location>
</feature>
<dbReference type="PANTHER" id="PTHR46033:SF80">
    <property type="entry name" value="PROTEIN MAIN-LIKE 2-LIKE"/>
    <property type="match status" value="1"/>
</dbReference>
<proteinExistence type="predicted"/>
<dbReference type="InterPro" id="IPR019557">
    <property type="entry name" value="AminoTfrase-like_pln_mobile"/>
</dbReference>
<dbReference type="AlphaFoldDB" id="A0A2N9FRX1"/>
<feature type="region of interest" description="Disordered" evidence="1">
    <location>
        <begin position="667"/>
        <end position="751"/>
    </location>
</feature>
<organism evidence="3">
    <name type="scientific">Fagus sylvatica</name>
    <name type="common">Beechnut</name>
    <dbReference type="NCBI Taxonomy" id="28930"/>
    <lineage>
        <taxon>Eukaryota</taxon>
        <taxon>Viridiplantae</taxon>
        <taxon>Streptophyta</taxon>
        <taxon>Embryophyta</taxon>
        <taxon>Tracheophyta</taxon>
        <taxon>Spermatophyta</taxon>
        <taxon>Magnoliopsida</taxon>
        <taxon>eudicotyledons</taxon>
        <taxon>Gunneridae</taxon>
        <taxon>Pentapetalae</taxon>
        <taxon>rosids</taxon>
        <taxon>fabids</taxon>
        <taxon>Fagales</taxon>
        <taxon>Fagaceae</taxon>
        <taxon>Fagus</taxon>
    </lineage>
</organism>
<evidence type="ECO:0000256" key="1">
    <source>
        <dbReference type="SAM" id="MobiDB-lite"/>
    </source>
</evidence>
<gene>
    <name evidence="3" type="ORF">FSB_LOCUS17376</name>
</gene>
<feature type="compositionally biased region" description="Basic residues" evidence="1">
    <location>
        <begin position="528"/>
        <end position="537"/>
    </location>
</feature>
<reference evidence="3" key="1">
    <citation type="submission" date="2018-02" db="EMBL/GenBank/DDBJ databases">
        <authorList>
            <person name="Cohen D.B."/>
            <person name="Kent A.D."/>
        </authorList>
    </citation>
    <scope>NUCLEOTIDE SEQUENCE</scope>
</reference>
<feature type="region of interest" description="Disordered" evidence="1">
    <location>
        <begin position="1"/>
        <end position="29"/>
    </location>
</feature>
<evidence type="ECO:0000259" key="2">
    <source>
        <dbReference type="Pfam" id="PF10536"/>
    </source>
</evidence>
<name>A0A2N9FRX1_FAGSY</name>
<sequence>MASSSSMIPVSPPLQPSIGEGLGTPSAAPAASTEAMVDALVAPPAVSGKATPAAPPSVSDETVDLREGFVFPLIDPWYESSPLFPPRALAFPFPVEDWDWIVLGLEPAVDQAWDAGVHWSILISKSCNMFRDTEPLREVLRRWCPSTHTFFFSWGELIPTLEDMANHWMLPILGEHSLSNIKLSAEDEETAAALRKQSSTRLSGWPSFFVHHKDASVRRAAFVLYWLFSYLFAAKDKSAAWGRFSDLTWEFLDRFPDFRDNLPLVYRWAIWDDYPGFTCASVFKRFYQPISLIRDLKIDDYRSLSYLSTVNPGFLPILSTTGVSFIPYCPQRVQRQFGLDQGKTSRVMIPSGHKLDFNTSAMNAYWQRFTQSMAEFVNAGRGDKTPMSVHHKPLVSNPYLAPPSQSAISYANSQKLGFAEWDEVRGGWVAYTIHLPESWRNSVNVVEDRLIMLSKRGKRSKRDAPVDLAVEKTSKKPTPSTPSSKKAHFEKAKAGKKGKSTLLVLSAAKESATAFVEGPTESTVAPPKKTKAGKKGKSTPLVSSAAKESTTAFVEGPTESAIAHSEPKSVSASPSKKPSKKSVAFRPPKGQKKTSISSSSPDEEQPSAVSTPSPSKKKKFVAPLFPFGAAGRTRSKSGSKATRGSGRSGGGVVIVKDSDVAADDVIASPLGKDASQTAAMDQDEDLRKSAADSSEIGAESTGEGHSSSSDSFFDSAPDSVPEEQIMSVGSTADDDDMPGADDSRIGPVDPMEDDLAIVPHASHGRDDDNTVDADIDPISFSVPQTVLTSRVTGPNASIAHIMEGVSLFGATPSFRAIPAGGFVISASHLTSEAPSVASGAFIPEEIRVQGLIESESVVDLGVSTANHSAQVEDTGVSAADMLAGSDHLENIGMDDTVHMSEDTSEVGITGEITAVSPPPRPTVEAGSSVGVGSLSSEVADFLKEFDRKAPNPHPEQYFWCFNGPLVPFEHQCLFGKSISDDIKALQHQIALLQDSLAKLTAYQDEMVSTGRMVLRHERGRSFLDSLLD</sequence>
<feature type="region of interest" description="Disordered" evidence="1">
    <location>
        <begin position="456"/>
        <end position="494"/>
    </location>
</feature>
<dbReference type="GO" id="GO:0010073">
    <property type="term" value="P:meristem maintenance"/>
    <property type="evidence" value="ECO:0007669"/>
    <property type="project" value="InterPro"/>
</dbReference>
<feature type="compositionally biased region" description="Basic and acidic residues" evidence="1">
    <location>
        <begin position="462"/>
        <end position="474"/>
    </location>
</feature>
<dbReference type="PANTHER" id="PTHR46033">
    <property type="entry name" value="PROTEIN MAIN-LIKE 2"/>
    <property type="match status" value="1"/>
</dbReference>
<feature type="compositionally biased region" description="Low complexity" evidence="1">
    <location>
        <begin position="706"/>
        <end position="715"/>
    </location>
</feature>
<evidence type="ECO:0000313" key="3">
    <source>
        <dbReference type="EMBL" id="SPC89494.1"/>
    </source>
</evidence>
<feature type="region of interest" description="Disordered" evidence="1">
    <location>
        <begin position="514"/>
        <end position="653"/>
    </location>
</feature>
<feature type="compositionally biased region" description="Polar residues" evidence="1">
    <location>
        <begin position="540"/>
        <end position="552"/>
    </location>
</feature>
<feature type="compositionally biased region" description="Low complexity" evidence="1">
    <location>
        <begin position="636"/>
        <end position="645"/>
    </location>
</feature>
<dbReference type="Pfam" id="PF10536">
    <property type="entry name" value="PMD"/>
    <property type="match status" value="1"/>
</dbReference>
<dbReference type="EMBL" id="OIVN01001072">
    <property type="protein sequence ID" value="SPC89494.1"/>
    <property type="molecule type" value="Genomic_DNA"/>
</dbReference>
<dbReference type="InterPro" id="IPR044824">
    <property type="entry name" value="MAIN-like"/>
</dbReference>
<feature type="domain" description="Aminotransferase-like plant mobile" evidence="2">
    <location>
        <begin position="123"/>
        <end position="237"/>
    </location>
</feature>
<protein>
    <recommendedName>
        <fullName evidence="2">Aminotransferase-like plant mobile domain-containing protein</fullName>
    </recommendedName>
</protein>
<accession>A0A2N9FRX1</accession>